<dbReference type="InterPro" id="IPR052051">
    <property type="entry name" value="TCR_complex_component"/>
</dbReference>
<dbReference type="Gene3D" id="2.60.40.10">
    <property type="entry name" value="Immunoglobulins"/>
    <property type="match status" value="1"/>
</dbReference>
<feature type="signal peptide" evidence="9">
    <location>
        <begin position="1"/>
        <end position="22"/>
    </location>
</feature>
<evidence type="ECO:0000313" key="12">
    <source>
        <dbReference type="Proteomes" id="UP001479290"/>
    </source>
</evidence>
<feature type="domain" description="Ig-like" evidence="10">
    <location>
        <begin position="17"/>
        <end position="131"/>
    </location>
</feature>
<evidence type="ECO:0000256" key="6">
    <source>
        <dbReference type="ARBA" id="ARBA00023157"/>
    </source>
</evidence>
<feature type="chain" id="PRO_5043844977" description="Ig-like domain-containing protein" evidence="9">
    <location>
        <begin position="23"/>
        <end position="219"/>
    </location>
</feature>
<evidence type="ECO:0000313" key="11">
    <source>
        <dbReference type="EMBL" id="KAK9972284.1"/>
    </source>
</evidence>
<evidence type="ECO:0000256" key="5">
    <source>
        <dbReference type="ARBA" id="ARBA00023136"/>
    </source>
</evidence>
<dbReference type="SUPFAM" id="SSF48726">
    <property type="entry name" value="Immunoglobulin"/>
    <property type="match status" value="1"/>
</dbReference>
<keyword evidence="7" id="KW-0325">Glycoprotein</keyword>
<dbReference type="EMBL" id="JAWDJR010000007">
    <property type="protein sequence ID" value="KAK9972284.1"/>
    <property type="molecule type" value="Genomic_DNA"/>
</dbReference>
<organism evidence="11 12">
    <name type="scientific">Culter alburnus</name>
    <name type="common">Topmouth culter</name>
    <dbReference type="NCBI Taxonomy" id="194366"/>
    <lineage>
        <taxon>Eukaryota</taxon>
        <taxon>Metazoa</taxon>
        <taxon>Chordata</taxon>
        <taxon>Craniata</taxon>
        <taxon>Vertebrata</taxon>
        <taxon>Euteleostomi</taxon>
        <taxon>Actinopterygii</taxon>
        <taxon>Neopterygii</taxon>
        <taxon>Teleostei</taxon>
        <taxon>Ostariophysi</taxon>
        <taxon>Cypriniformes</taxon>
        <taxon>Xenocyprididae</taxon>
        <taxon>Xenocypridinae</taxon>
        <taxon>Culter</taxon>
    </lineage>
</organism>
<dbReference type="PROSITE" id="PS50835">
    <property type="entry name" value="IG_LIKE"/>
    <property type="match status" value="1"/>
</dbReference>
<evidence type="ECO:0000256" key="2">
    <source>
        <dbReference type="ARBA" id="ARBA00022475"/>
    </source>
</evidence>
<dbReference type="PANTHER" id="PTHR19433:SF111">
    <property type="entry name" value="T CELL RECEPTOR ALPHA VARIABLE 4"/>
    <property type="match status" value="1"/>
</dbReference>
<evidence type="ECO:0000259" key="10">
    <source>
        <dbReference type="PROSITE" id="PS50835"/>
    </source>
</evidence>
<dbReference type="Proteomes" id="UP001479290">
    <property type="component" value="Unassembled WGS sequence"/>
</dbReference>
<evidence type="ECO:0000256" key="4">
    <source>
        <dbReference type="ARBA" id="ARBA00022859"/>
    </source>
</evidence>
<accession>A0AAW2AHN0</accession>
<evidence type="ECO:0000256" key="7">
    <source>
        <dbReference type="ARBA" id="ARBA00023180"/>
    </source>
</evidence>
<feature type="transmembrane region" description="Helical" evidence="8">
    <location>
        <begin position="148"/>
        <end position="173"/>
    </location>
</feature>
<reference evidence="11 12" key="1">
    <citation type="submission" date="2024-05" db="EMBL/GenBank/DDBJ databases">
        <title>A high-quality chromosomal-level genome assembly of Topmouth culter (Culter alburnus).</title>
        <authorList>
            <person name="Zhao H."/>
        </authorList>
    </citation>
    <scope>NUCLEOTIDE SEQUENCE [LARGE SCALE GENOMIC DNA]</scope>
    <source>
        <strain evidence="11">CATC2023</strain>
        <tissue evidence="11">Muscle</tissue>
    </source>
</reference>
<evidence type="ECO:0000256" key="8">
    <source>
        <dbReference type="SAM" id="Phobius"/>
    </source>
</evidence>
<dbReference type="GO" id="GO:0009617">
    <property type="term" value="P:response to bacterium"/>
    <property type="evidence" value="ECO:0007669"/>
    <property type="project" value="TreeGrafter"/>
</dbReference>
<dbReference type="InterPro" id="IPR036179">
    <property type="entry name" value="Ig-like_dom_sf"/>
</dbReference>
<name>A0AAW2AHN0_CULAL</name>
<comment type="caution">
    <text evidence="11">The sequence shown here is derived from an EMBL/GenBank/DDBJ whole genome shotgun (WGS) entry which is preliminary data.</text>
</comment>
<dbReference type="Pfam" id="PF07686">
    <property type="entry name" value="V-set"/>
    <property type="match status" value="1"/>
</dbReference>
<comment type="subcellular location">
    <subcellularLocation>
        <location evidence="1">Cell membrane</location>
    </subcellularLocation>
</comment>
<dbReference type="InterPro" id="IPR013783">
    <property type="entry name" value="Ig-like_fold"/>
</dbReference>
<dbReference type="AlphaFoldDB" id="A0AAW2AHN0"/>
<keyword evidence="6" id="KW-1015">Disulfide bond</keyword>
<dbReference type="SMART" id="SM00409">
    <property type="entry name" value="IG"/>
    <property type="match status" value="1"/>
</dbReference>
<keyword evidence="8" id="KW-1133">Transmembrane helix</keyword>
<evidence type="ECO:0000256" key="3">
    <source>
        <dbReference type="ARBA" id="ARBA00022729"/>
    </source>
</evidence>
<keyword evidence="3 9" id="KW-0732">Signal</keyword>
<dbReference type="GO" id="GO:0005886">
    <property type="term" value="C:plasma membrane"/>
    <property type="evidence" value="ECO:0007669"/>
    <property type="project" value="UniProtKB-SubCell"/>
</dbReference>
<proteinExistence type="predicted"/>
<dbReference type="InterPro" id="IPR013106">
    <property type="entry name" value="Ig_V-set"/>
</dbReference>
<keyword evidence="12" id="KW-1185">Reference proteome</keyword>
<keyword evidence="8" id="KW-0812">Transmembrane</keyword>
<gene>
    <name evidence="11" type="ORF">ABG768_025605</name>
</gene>
<dbReference type="InterPro" id="IPR007110">
    <property type="entry name" value="Ig-like_dom"/>
</dbReference>
<dbReference type="InterPro" id="IPR003599">
    <property type="entry name" value="Ig_sub"/>
</dbReference>
<evidence type="ECO:0000256" key="1">
    <source>
        <dbReference type="ARBA" id="ARBA00004236"/>
    </source>
</evidence>
<evidence type="ECO:0000256" key="9">
    <source>
        <dbReference type="SAM" id="SignalP"/>
    </source>
</evidence>
<dbReference type="GO" id="GO:0002376">
    <property type="term" value="P:immune system process"/>
    <property type="evidence" value="ECO:0007669"/>
    <property type="project" value="UniProtKB-KW"/>
</dbReference>
<keyword evidence="2" id="KW-1003">Cell membrane</keyword>
<keyword evidence="4" id="KW-0391">Immunity</keyword>
<keyword evidence="5 8" id="KW-0472">Membrane</keyword>
<sequence length="219" mass="24627">MLHISTAALLLFGAGFLQVTFSTASTQAHPGQIVTMWCAHDIHVSGDLYWFKQTDGDVPTTIVHMLYTESLQKVKPNYFNGFTEQHMVMNLFSKSTTLTIKPASISDSGFYFCGATGYRMKFGNGTTLEVKDDEKLPVSSTKECSRDIFFTLTLLFGCIIVFACIIPLIMAIIKEHKRQKIKKVAECQTQQHDEKENDSVEYAAVHFKNKRPKTAGRLN</sequence>
<protein>
    <recommendedName>
        <fullName evidence="10">Ig-like domain-containing protein</fullName>
    </recommendedName>
</protein>
<dbReference type="PANTHER" id="PTHR19433">
    <property type="entry name" value="T-CELL RECEPTOR ALPHA CHAIN V REGION-RELATED"/>
    <property type="match status" value="1"/>
</dbReference>